<dbReference type="EMBL" id="BGPR01001869">
    <property type="protein sequence ID" value="GBM63448.1"/>
    <property type="molecule type" value="Genomic_DNA"/>
</dbReference>
<sequence>MEGIKIIAFALFLWGFQLCTVESQNCAIERDVSGKISSDGKFSAKQKCWTIPVPPGHFIHIKINSLKSSGCDNGYLRIKVTGTSDVYQFCSTDINKNPITALETVTVTYNIKQGFFRDASSFELEYTIKTIECLNKNRFKWSNKFVPKKKSEV</sequence>
<comment type="caution">
    <text evidence="2">The sequence shown here is derived from an EMBL/GenBank/DDBJ whole genome shotgun (WGS) entry which is preliminary data.</text>
</comment>
<dbReference type="Gene3D" id="2.60.120.290">
    <property type="entry name" value="Spermadhesin, CUB domain"/>
    <property type="match status" value="1"/>
</dbReference>
<dbReference type="Proteomes" id="UP000499080">
    <property type="component" value="Unassembled WGS sequence"/>
</dbReference>
<keyword evidence="3" id="KW-1185">Reference proteome</keyword>
<protein>
    <recommendedName>
        <fullName evidence="4">CUB domain-containing protein</fullName>
    </recommendedName>
</protein>
<reference evidence="2 3" key="1">
    <citation type="journal article" date="2019" name="Sci. Rep.">
        <title>Orb-weaving spider Araneus ventricosus genome elucidates the spidroin gene catalogue.</title>
        <authorList>
            <person name="Kono N."/>
            <person name="Nakamura H."/>
            <person name="Ohtoshi R."/>
            <person name="Moran D.A.P."/>
            <person name="Shinohara A."/>
            <person name="Yoshida Y."/>
            <person name="Fujiwara M."/>
            <person name="Mori M."/>
            <person name="Tomita M."/>
            <person name="Arakawa K."/>
        </authorList>
    </citation>
    <scope>NUCLEOTIDE SEQUENCE [LARGE SCALE GENOMIC DNA]</scope>
</reference>
<gene>
    <name evidence="2" type="ORF">AVEN_260886_1</name>
</gene>
<dbReference type="InterPro" id="IPR035914">
    <property type="entry name" value="Sperma_CUB_dom_sf"/>
</dbReference>
<keyword evidence="1" id="KW-0732">Signal</keyword>
<evidence type="ECO:0000313" key="3">
    <source>
        <dbReference type="Proteomes" id="UP000499080"/>
    </source>
</evidence>
<dbReference type="AlphaFoldDB" id="A0A4Y2HDU8"/>
<evidence type="ECO:0008006" key="4">
    <source>
        <dbReference type="Google" id="ProtNLM"/>
    </source>
</evidence>
<feature type="signal peptide" evidence="1">
    <location>
        <begin position="1"/>
        <end position="23"/>
    </location>
</feature>
<feature type="chain" id="PRO_5021452962" description="CUB domain-containing protein" evidence="1">
    <location>
        <begin position="24"/>
        <end position="153"/>
    </location>
</feature>
<evidence type="ECO:0000313" key="2">
    <source>
        <dbReference type="EMBL" id="GBM63448.1"/>
    </source>
</evidence>
<dbReference type="SUPFAM" id="SSF49854">
    <property type="entry name" value="Spermadhesin, CUB domain"/>
    <property type="match status" value="1"/>
</dbReference>
<organism evidence="2 3">
    <name type="scientific">Araneus ventricosus</name>
    <name type="common">Orbweaver spider</name>
    <name type="synonym">Epeira ventricosa</name>
    <dbReference type="NCBI Taxonomy" id="182803"/>
    <lineage>
        <taxon>Eukaryota</taxon>
        <taxon>Metazoa</taxon>
        <taxon>Ecdysozoa</taxon>
        <taxon>Arthropoda</taxon>
        <taxon>Chelicerata</taxon>
        <taxon>Arachnida</taxon>
        <taxon>Araneae</taxon>
        <taxon>Araneomorphae</taxon>
        <taxon>Entelegynae</taxon>
        <taxon>Araneoidea</taxon>
        <taxon>Araneidae</taxon>
        <taxon>Araneus</taxon>
    </lineage>
</organism>
<evidence type="ECO:0000256" key="1">
    <source>
        <dbReference type="SAM" id="SignalP"/>
    </source>
</evidence>
<dbReference type="OrthoDB" id="10315433at2759"/>
<name>A0A4Y2HDU8_ARAVE</name>
<accession>A0A4Y2HDU8</accession>
<proteinExistence type="predicted"/>